<dbReference type="AlphaFoldDB" id="A0A0F9E8C3"/>
<proteinExistence type="predicted"/>
<reference evidence="1" key="1">
    <citation type="journal article" date="2015" name="Nature">
        <title>Complex archaea that bridge the gap between prokaryotes and eukaryotes.</title>
        <authorList>
            <person name="Spang A."/>
            <person name="Saw J.H."/>
            <person name="Jorgensen S.L."/>
            <person name="Zaremba-Niedzwiedzka K."/>
            <person name="Martijn J."/>
            <person name="Lind A.E."/>
            <person name="van Eijk R."/>
            <person name="Schleper C."/>
            <person name="Guy L."/>
            <person name="Ettema T.J."/>
        </authorList>
    </citation>
    <scope>NUCLEOTIDE SEQUENCE</scope>
</reference>
<protein>
    <submittedName>
        <fullName evidence="1">Uncharacterized protein</fullName>
    </submittedName>
</protein>
<comment type="caution">
    <text evidence="1">The sequence shown here is derived from an EMBL/GenBank/DDBJ whole genome shotgun (WGS) entry which is preliminary data.</text>
</comment>
<sequence length="72" mass="7938">MKMIKLKATLEGGTWVSVSVLDQPVITLHKSSGDQREPAGNIQLSMEEWDEVRTAVRELLSMVGASEKPDVN</sequence>
<gene>
    <name evidence="1" type="ORF">LCGC14_2106660</name>
</gene>
<accession>A0A0F9E8C3</accession>
<organism evidence="1">
    <name type="scientific">marine sediment metagenome</name>
    <dbReference type="NCBI Taxonomy" id="412755"/>
    <lineage>
        <taxon>unclassified sequences</taxon>
        <taxon>metagenomes</taxon>
        <taxon>ecological metagenomes</taxon>
    </lineage>
</organism>
<dbReference type="EMBL" id="LAZR01025950">
    <property type="protein sequence ID" value="KKL70263.1"/>
    <property type="molecule type" value="Genomic_DNA"/>
</dbReference>
<name>A0A0F9E8C3_9ZZZZ</name>
<evidence type="ECO:0000313" key="1">
    <source>
        <dbReference type="EMBL" id="KKL70263.1"/>
    </source>
</evidence>